<evidence type="ECO:0000256" key="1">
    <source>
        <dbReference type="SAM" id="Coils"/>
    </source>
</evidence>
<dbReference type="GeneID" id="88174827"/>
<dbReference type="Pfam" id="PF02213">
    <property type="entry name" value="GYF"/>
    <property type="match status" value="1"/>
</dbReference>
<feature type="region of interest" description="Disordered" evidence="2">
    <location>
        <begin position="60"/>
        <end position="91"/>
    </location>
</feature>
<keyword evidence="5" id="KW-1185">Reference proteome</keyword>
<organism evidence="4 5">
    <name type="scientific">Australozyma saopauloensis</name>
    <dbReference type="NCBI Taxonomy" id="291208"/>
    <lineage>
        <taxon>Eukaryota</taxon>
        <taxon>Fungi</taxon>
        <taxon>Dikarya</taxon>
        <taxon>Ascomycota</taxon>
        <taxon>Saccharomycotina</taxon>
        <taxon>Pichiomycetes</taxon>
        <taxon>Metschnikowiaceae</taxon>
        <taxon>Australozyma</taxon>
    </lineage>
</organism>
<dbReference type="KEGG" id="asau:88174827"/>
<dbReference type="RefSeq" id="XP_062878792.1">
    <property type="nucleotide sequence ID" value="XM_063022722.1"/>
</dbReference>
<dbReference type="InterPro" id="IPR003169">
    <property type="entry name" value="GYF"/>
</dbReference>
<protein>
    <recommendedName>
        <fullName evidence="3">GYF domain-containing protein</fullName>
    </recommendedName>
</protein>
<evidence type="ECO:0000313" key="5">
    <source>
        <dbReference type="Proteomes" id="UP001338582"/>
    </source>
</evidence>
<feature type="compositionally biased region" description="Basic and acidic residues" evidence="2">
    <location>
        <begin position="69"/>
        <end position="84"/>
    </location>
</feature>
<feature type="compositionally biased region" description="Low complexity" evidence="2">
    <location>
        <begin position="542"/>
        <end position="557"/>
    </location>
</feature>
<dbReference type="Proteomes" id="UP001338582">
    <property type="component" value="Chromosome 4"/>
</dbReference>
<reference evidence="4 5" key="1">
    <citation type="submission" date="2023-10" db="EMBL/GenBank/DDBJ databases">
        <title>Draft Genome Sequence of Candida saopaulonensis from a very Premature Infant with Sepsis.</title>
        <authorList>
            <person name="Ning Y."/>
            <person name="Dai R."/>
            <person name="Xiao M."/>
            <person name="Xu Y."/>
            <person name="Yan Q."/>
            <person name="Zhang L."/>
        </authorList>
    </citation>
    <scope>NUCLEOTIDE SEQUENCE [LARGE SCALE GENOMIC DNA]</scope>
    <source>
        <strain evidence="4 5">19XY460</strain>
    </source>
</reference>
<evidence type="ECO:0000313" key="4">
    <source>
        <dbReference type="EMBL" id="WPK26411.1"/>
    </source>
</evidence>
<gene>
    <name evidence="4" type="ORF">PUMCH_003764</name>
</gene>
<evidence type="ECO:0000256" key="2">
    <source>
        <dbReference type="SAM" id="MobiDB-lite"/>
    </source>
</evidence>
<dbReference type="AlphaFoldDB" id="A0AAX4HCX0"/>
<dbReference type="EMBL" id="CP138897">
    <property type="protein sequence ID" value="WPK26411.1"/>
    <property type="molecule type" value="Genomic_DNA"/>
</dbReference>
<feature type="region of interest" description="Disordered" evidence="2">
    <location>
        <begin position="830"/>
        <end position="855"/>
    </location>
</feature>
<proteinExistence type="predicted"/>
<evidence type="ECO:0000259" key="3">
    <source>
        <dbReference type="PROSITE" id="PS50829"/>
    </source>
</evidence>
<dbReference type="SMART" id="SM00444">
    <property type="entry name" value="GYF"/>
    <property type="match status" value="1"/>
</dbReference>
<keyword evidence="1" id="KW-0175">Coiled coil</keyword>
<accession>A0AAX4HCX0</accession>
<feature type="coiled-coil region" evidence="1">
    <location>
        <begin position="589"/>
        <end position="663"/>
    </location>
</feature>
<dbReference type="PROSITE" id="PS50829">
    <property type="entry name" value="GYF"/>
    <property type="match status" value="1"/>
</dbReference>
<name>A0AAX4HCX0_9ASCO</name>
<dbReference type="InterPro" id="IPR035445">
    <property type="entry name" value="GYF-like_dom_sf"/>
</dbReference>
<sequence length="855" mass="92167">MDNLAANPVNQNSKRYTMKQAFDVWYANKDSILFDVSVGVHHGENYKLARPHQLYHLDMHQSSAQKQQESQEKNEAELESRTEALHVSSSARDEVAPVTDDFLSLSLGGQPENAANVHEKPLLRPPNLPQPAGLFSNSAADGLSHLIQPENIKWIYLDASGNEQGPFTGDVMQEWLGDGYLSPDLKIRREEQQTFQTLRLFCESTKNFILPFKTPLPAVAETQNYLGGANPMSSHPGPFGSVPDAVSAQGTGVSMTSSGLFGATQQSSGPVSHQQLQTSFNTNLYPQMMSNNSFGGAALRALSSNLMFDYNTSKDYSMMNPQFNAGSQFGLDALNQNIGGGFGQLHMPSLLHQQIHGQQPMLSRSNSGWAVDNSLPGQMPQALGAVQPSPLAISQQALGGPSLSQPSPMSPWLNRVLSSRAASPFIPTASLANEDTILNDLHSSMVTGILNDEEPSMSYFQSRDVNSNEASRAKTQNHNTLAPDSVLSVLQNVESDPVAAKSSSGLKNVVSESVVEESFAEPALNSSSAPVEAPVEAEPEVPEVAKPAEESAPVAPSPSVLAPWAKKAPEQETPVVSLKEIQRMEAEWLEKEKQTKAEMQRELAIANAIAASKMEERSAPALEKVPSFNWALSSQEAVAKKTLAEIQKEEEEAAARARAMSKTASGTAAMKTSLASTLASSVPKEEFGGAWTTVAKKPIVKRSTQQVSTPTVSYSSMTGAINPQALRSASSNDVASSSINSTGLKEDFLVWARNAMTNLYPSVSKDDLLEVFTTLPLHGDSQQLISETIYSSSATMDGRRFAQEFLKKRQQVERQIGANAVGSWSAAISSSADKTPAVDDDGWSTSVKSKKKGRK</sequence>
<dbReference type="Gene3D" id="3.30.1490.40">
    <property type="match status" value="1"/>
</dbReference>
<feature type="domain" description="GYF" evidence="3">
    <location>
        <begin position="151"/>
        <end position="199"/>
    </location>
</feature>
<feature type="region of interest" description="Disordered" evidence="2">
    <location>
        <begin position="520"/>
        <end position="557"/>
    </location>
</feature>
<dbReference type="SUPFAM" id="SSF55277">
    <property type="entry name" value="GYF domain"/>
    <property type="match status" value="1"/>
</dbReference>